<dbReference type="EMBL" id="QPII01000004">
    <property type="protein sequence ID" value="RCV90208.1"/>
    <property type="molecule type" value="Genomic_DNA"/>
</dbReference>
<proteinExistence type="inferred from homology"/>
<dbReference type="PANTHER" id="PTHR35174">
    <property type="entry name" value="BLL7171 PROTEIN-RELATED"/>
    <property type="match status" value="1"/>
</dbReference>
<sequence>MRLRLPGDIAMQYMLMCCIDEALWSGLPDAERDSVMNDYHALIQEMVTSGHYRGGARLQSVDSATTLREQNGKVVTLDGPFAESREQLGGFHVVECSDLDEALALARRIPPLRVGGSVEVRPVDPAYRL</sequence>
<name>A0A368TZN0_9GAMM</name>
<evidence type="ECO:0000313" key="4">
    <source>
        <dbReference type="Proteomes" id="UP000252405"/>
    </source>
</evidence>
<organism evidence="3 4">
    <name type="scientific">Billgrantia montanilacus</name>
    <dbReference type="NCBI Taxonomy" id="2282305"/>
    <lineage>
        <taxon>Bacteria</taxon>
        <taxon>Pseudomonadati</taxon>
        <taxon>Pseudomonadota</taxon>
        <taxon>Gammaproteobacteria</taxon>
        <taxon>Oceanospirillales</taxon>
        <taxon>Halomonadaceae</taxon>
        <taxon>Billgrantia</taxon>
    </lineage>
</organism>
<accession>A0A368TZN0</accession>
<comment type="similarity">
    <text evidence="1">Belongs to the YciI family.</text>
</comment>
<feature type="domain" description="YCII-related" evidence="2">
    <location>
        <begin position="11"/>
        <end position="123"/>
    </location>
</feature>
<dbReference type="InterPro" id="IPR011008">
    <property type="entry name" value="Dimeric_a/b-barrel"/>
</dbReference>
<evidence type="ECO:0000313" key="3">
    <source>
        <dbReference type="EMBL" id="RCV90208.1"/>
    </source>
</evidence>
<dbReference type="Gene3D" id="3.30.70.1060">
    <property type="entry name" value="Dimeric alpha+beta barrel"/>
    <property type="match status" value="1"/>
</dbReference>
<dbReference type="InterPro" id="IPR005545">
    <property type="entry name" value="YCII"/>
</dbReference>
<dbReference type="SUPFAM" id="SSF54909">
    <property type="entry name" value="Dimeric alpha+beta barrel"/>
    <property type="match status" value="1"/>
</dbReference>
<evidence type="ECO:0000256" key="1">
    <source>
        <dbReference type="ARBA" id="ARBA00007689"/>
    </source>
</evidence>
<dbReference type="Pfam" id="PF03795">
    <property type="entry name" value="YCII"/>
    <property type="match status" value="1"/>
</dbReference>
<dbReference type="OrthoDB" id="9807535at2"/>
<dbReference type="PANTHER" id="PTHR35174:SF3">
    <property type="entry name" value="BLL7171 PROTEIN"/>
    <property type="match status" value="1"/>
</dbReference>
<reference evidence="3 4" key="1">
    <citation type="submission" date="2018-07" db="EMBL/GenBank/DDBJ databases">
        <title>Halomonas montanilacus sp. nov., isolated from Lake Pengyan on Tibetan Plateau.</title>
        <authorList>
            <person name="Lu H."/>
            <person name="Xing P."/>
            <person name="Wu Q."/>
        </authorList>
    </citation>
    <scope>NUCLEOTIDE SEQUENCE [LARGE SCALE GENOMIC DNA]</scope>
    <source>
        <strain evidence="3 4">PYC7W</strain>
    </source>
</reference>
<evidence type="ECO:0000259" key="2">
    <source>
        <dbReference type="Pfam" id="PF03795"/>
    </source>
</evidence>
<dbReference type="AlphaFoldDB" id="A0A368TZN0"/>
<dbReference type="Proteomes" id="UP000252405">
    <property type="component" value="Unassembled WGS sequence"/>
</dbReference>
<protein>
    <submittedName>
        <fullName evidence="3">YciI family protein</fullName>
    </submittedName>
</protein>
<keyword evidence="4" id="KW-1185">Reference proteome</keyword>
<comment type="caution">
    <text evidence="3">The sequence shown here is derived from an EMBL/GenBank/DDBJ whole genome shotgun (WGS) entry which is preliminary data.</text>
</comment>
<gene>
    <name evidence="3" type="ORF">DU505_08165</name>
</gene>